<sequence length="60" mass="6243">MGVYGGAGRHDEGVCLSQQVVLSPKVEPPPPPPPCARLVAAFHNSPTSPHTITITDSIIV</sequence>
<gene>
    <name evidence="1" type="ORF">NTEN_LOCUS9973</name>
</gene>
<dbReference type="AlphaFoldDB" id="A0A6H5GL74"/>
<feature type="non-terminal residue" evidence="1">
    <location>
        <position position="60"/>
    </location>
</feature>
<evidence type="ECO:0000313" key="1">
    <source>
        <dbReference type="EMBL" id="CAB0004496.1"/>
    </source>
</evidence>
<reference evidence="1 2" key="1">
    <citation type="submission" date="2020-02" db="EMBL/GenBank/DDBJ databases">
        <authorList>
            <person name="Ferguson B K."/>
        </authorList>
    </citation>
    <scope>NUCLEOTIDE SEQUENCE [LARGE SCALE GENOMIC DNA]</scope>
</reference>
<dbReference type="EMBL" id="CADCXU010015046">
    <property type="protein sequence ID" value="CAB0004496.1"/>
    <property type="molecule type" value="Genomic_DNA"/>
</dbReference>
<evidence type="ECO:0000313" key="2">
    <source>
        <dbReference type="Proteomes" id="UP000479000"/>
    </source>
</evidence>
<accession>A0A6H5GL74</accession>
<protein>
    <submittedName>
        <fullName evidence="1">Uncharacterized protein</fullName>
    </submittedName>
</protein>
<name>A0A6H5GL74_9HEMI</name>
<keyword evidence="2" id="KW-1185">Reference proteome</keyword>
<dbReference type="Proteomes" id="UP000479000">
    <property type="component" value="Unassembled WGS sequence"/>
</dbReference>
<organism evidence="1 2">
    <name type="scientific">Nesidiocoris tenuis</name>
    <dbReference type="NCBI Taxonomy" id="355587"/>
    <lineage>
        <taxon>Eukaryota</taxon>
        <taxon>Metazoa</taxon>
        <taxon>Ecdysozoa</taxon>
        <taxon>Arthropoda</taxon>
        <taxon>Hexapoda</taxon>
        <taxon>Insecta</taxon>
        <taxon>Pterygota</taxon>
        <taxon>Neoptera</taxon>
        <taxon>Paraneoptera</taxon>
        <taxon>Hemiptera</taxon>
        <taxon>Heteroptera</taxon>
        <taxon>Panheteroptera</taxon>
        <taxon>Cimicomorpha</taxon>
        <taxon>Miridae</taxon>
        <taxon>Dicyphina</taxon>
        <taxon>Nesidiocoris</taxon>
    </lineage>
</organism>
<proteinExistence type="predicted"/>